<reference evidence="10 11" key="1">
    <citation type="journal article" date="2010" name="BMC Genomics">
        <title>Unprecedented loss of ammonia assimilation capability in a urease-encoding bacterial mutualist.</title>
        <authorList>
            <person name="Williams L.E."/>
            <person name="Wernegreen J.J."/>
        </authorList>
    </citation>
    <scope>NUCLEOTIDE SEQUENCE [LARGE SCALE GENOMIC DNA]</scope>
    <source>
        <strain evidence="10 11">BVAF</strain>
    </source>
</reference>
<dbReference type="HAMAP" id="MF_00910">
    <property type="entry name" value="FtsL"/>
    <property type="match status" value="1"/>
</dbReference>
<keyword evidence="6 8" id="KW-0472">Membrane</keyword>
<keyword evidence="8" id="KW-0997">Cell inner membrane</keyword>
<keyword evidence="11" id="KW-1185">Reference proteome</keyword>
<keyword evidence="5 8" id="KW-1133">Transmembrane helix</keyword>
<gene>
    <name evidence="8 10" type="primary">ftsL</name>
    <name evidence="10" type="ordered locus">BVAF_136</name>
</gene>
<dbReference type="GO" id="GO:0005886">
    <property type="term" value="C:plasma membrane"/>
    <property type="evidence" value="ECO:0007669"/>
    <property type="project" value="UniProtKB-SubCell"/>
</dbReference>
<keyword evidence="3 8" id="KW-0132">Cell division</keyword>
<dbReference type="GO" id="GO:0043093">
    <property type="term" value="P:FtsZ-dependent cytokinesis"/>
    <property type="evidence" value="ECO:0007669"/>
    <property type="project" value="UniProtKB-UniRule"/>
</dbReference>
<evidence type="ECO:0000313" key="10">
    <source>
        <dbReference type="EMBL" id="ADV33543.1"/>
    </source>
</evidence>
<keyword evidence="7 8" id="KW-0131">Cell cycle</keyword>
<comment type="subunit">
    <text evidence="8">Part of a complex composed of FtsB, FtsL and FtsQ.</text>
</comment>
<evidence type="ECO:0000256" key="5">
    <source>
        <dbReference type="ARBA" id="ARBA00022989"/>
    </source>
</evidence>
<sequence length="105" mass="12752">MIYRKQFSLIKIIYTDLYIYGKVKLVLLLFIIISSILVILITHQTRCILIDRERLLLEKHTLDTEWNNLILRKTQLSNHVRIEHIAINKLQMRYRDPMLDNKIYE</sequence>
<dbReference type="RefSeq" id="WP_013516468.1">
    <property type="nucleotide sequence ID" value="NC_014909.2"/>
</dbReference>
<comment type="function">
    <text evidence="8">Essential cell division protein. May link together the upstream cell division proteins, which are predominantly cytoplasmic, with the downstream cell division proteins, which are predominantly periplasmic.</text>
</comment>
<evidence type="ECO:0000256" key="8">
    <source>
        <dbReference type="HAMAP-Rule" id="MF_00910"/>
    </source>
</evidence>
<dbReference type="Pfam" id="PF04999">
    <property type="entry name" value="FtsL"/>
    <property type="match status" value="1"/>
</dbReference>
<evidence type="ECO:0000313" key="11">
    <source>
        <dbReference type="Proteomes" id="UP000007464"/>
    </source>
</evidence>
<comment type="subcellular location">
    <subcellularLocation>
        <location evidence="8">Cell inner membrane</location>
        <topology evidence="8">Single-pass type II membrane protein</topology>
    </subcellularLocation>
    <subcellularLocation>
        <location evidence="1">Cell membrane</location>
        <topology evidence="1">Single-pass type II membrane protein</topology>
    </subcellularLocation>
    <text evidence="8">Localizes to the division septum where it forms a ring structure.</text>
</comment>
<dbReference type="NCBIfam" id="TIGR02209">
    <property type="entry name" value="ftsL_broad"/>
    <property type="match status" value="1"/>
</dbReference>
<dbReference type="STRING" id="859654.BVAF_136"/>
<comment type="similarity">
    <text evidence="8">Belongs to the FtsL family.</text>
</comment>
<keyword evidence="2 8" id="KW-1003">Cell membrane</keyword>
<dbReference type="KEGG" id="bva:BVAF_136"/>
<dbReference type="HOGENOM" id="CLU_156524_2_0_6"/>
<dbReference type="EMBL" id="CP002189">
    <property type="protein sequence ID" value="ADV33543.1"/>
    <property type="molecule type" value="Genomic_DNA"/>
</dbReference>
<evidence type="ECO:0000256" key="7">
    <source>
        <dbReference type="ARBA" id="ARBA00023306"/>
    </source>
</evidence>
<name>E8Q5P6_BLOVB</name>
<dbReference type="AlphaFoldDB" id="E8Q5P6"/>
<accession>E8Q5P6</accession>
<protein>
    <recommendedName>
        <fullName evidence="8 9">Cell division protein FtsL</fullName>
    </recommendedName>
</protein>
<organism evidence="10 11">
    <name type="scientific">Blochmanniella vafra (strain BVAF)</name>
    <dbReference type="NCBI Taxonomy" id="859654"/>
    <lineage>
        <taxon>Bacteria</taxon>
        <taxon>Pseudomonadati</taxon>
        <taxon>Pseudomonadota</taxon>
        <taxon>Gammaproteobacteria</taxon>
        <taxon>Enterobacterales</taxon>
        <taxon>Enterobacteriaceae</taxon>
        <taxon>ant endosymbionts</taxon>
        <taxon>Candidatus Blochmanniella</taxon>
    </lineage>
</organism>
<evidence type="ECO:0000256" key="1">
    <source>
        <dbReference type="ARBA" id="ARBA00004401"/>
    </source>
</evidence>
<dbReference type="InterPro" id="IPR011922">
    <property type="entry name" value="Cell_div_FtsL"/>
</dbReference>
<evidence type="ECO:0000256" key="6">
    <source>
        <dbReference type="ARBA" id="ARBA00023136"/>
    </source>
</evidence>
<proteinExistence type="inferred from homology"/>
<evidence type="ECO:0000256" key="9">
    <source>
        <dbReference type="NCBIfam" id="TIGR02209"/>
    </source>
</evidence>
<dbReference type="PANTHER" id="PTHR37479:SF1">
    <property type="entry name" value="CELL DIVISION PROTEIN FTSL"/>
    <property type="match status" value="1"/>
</dbReference>
<dbReference type="Proteomes" id="UP000007464">
    <property type="component" value="Chromosome"/>
</dbReference>
<evidence type="ECO:0000256" key="3">
    <source>
        <dbReference type="ARBA" id="ARBA00022618"/>
    </source>
</evidence>
<keyword evidence="4 8" id="KW-0812">Transmembrane</keyword>
<evidence type="ECO:0000256" key="4">
    <source>
        <dbReference type="ARBA" id="ARBA00022692"/>
    </source>
</evidence>
<evidence type="ECO:0000256" key="2">
    <source>
        <dbReference type="ARBA" id="ARBA00022475"/>
    </source>
</evidence>
<dbReference type="PANTHER" id="PTHR37479">
    <property type="entry name" value="CELL DIVISION PROTEIN FTSL"/>
    <property type="match status" value="1"/>
</dbReference>
<feature type="transmembrane region" description="Helical" evidence="8">
    <location>
        <begin position="21"/>
        <end position="41"/>
    </location>
</feature>
<dbReference type="GO" id="GO:0032153">
    <property type="term" value="C:cell division site"/>
    <property type="evidence" value="ECO:0007669"/>
    <property type="project" value="UniProtKB-UniRule"/>
</dbReference>